<dbReference type="InterPro" id="IPR050515">
    <property type="entry name" value="Beta-lactam/transpept"/>
</dbReference>
<dbReference type="Gene3D" id="3.30.10.20">
    <property type="match status" value="1"/>
</dbReference>
<organism evidence="5 6">
    <name type="scientific">Hornefia butyriciproducens</name>
    <dbReference type="NCBI Taxonomy" id="2652293"/>
    <lineage>
        <taxon>Bacteria</taxon>
        <taxon>Bacillati</taxon>
        <taxon>Bacillota</taxon>
        <taxon>Clostridia</taxon>
        <taxon>Peptostreptococcales</taxon>
        <taxon>Anaerovoracaceae</taxon>
        <taxon>Hornefia</taxon>
    </lineage>
</organism>
<dbReference type="EMBL" id="VUMZ01000003">
    <property type="protein sequence ID" value="MST51457.1"/>
    <property type="molecule type" value="Genomic_DNA"/>
</dbReference>
<comment type="caution">
    <text evidence="5">The sequence shown here is derived from an EMBL/GenBank/DDBJ whole genome shotgun (WGS) entry which is preliminary data.</text>
</comment>
<dbReference type="Gene3D" id="3.90.1310.10">
    <property type="entry name" value="Penicillin-binding protein 2a (Domain 2)"/>
    <property type="match status" value="1"/>
</dbReference>
<feature type="domain" description="PASTA" evidence="4">
    <location>
        <begin position="603"/>
        <end position="668"/>
    </location>
</feature>
<dbReference type="Pfam" id="PF03793">
    <property type="entry name" value="PASTA"/>
    <property type="match status" value="1"/>
</dbReference>
<sequence>MNRSGSDYMSKVGMRSKKRVIIVFLMILALVLVLALRTAWIQVVRAEDYSQKAISQQMSDSTIEANRGVIYDKNGKEMASSAICYSVWVRPAQITENYVSDTKLDEISTKLAVILDMKASTIKSRLKSKSNLVRLAKYLDKKQCDKIRELDITGLEITEGTKRYYPLGTTAAKLLGSVTDDNVGRSGIEAQFDNYLSGVSGRWIKETDLNGDTLSYGSQKLYQAKDGYNLYLTIDEVLQNYAEKAVAAAMRKTQAKRIMCLVMNPETGDILACVTNPSFDPNNATEPISGTELAAFNKMTTKQQTNYLSQMWSNPIVSDLYEPGSTFKLITTSAALEEGVTTPTARYYDSGSILVNGTRLYCWNKAGHGNQTLTQAVGNSCNTVQVRLVEKLGKKKYYNYLEMFGITDKTHVDLPAETSAIIKSESSLSSVDLATMSYGQGIALTPIQILTAACAIGNDGVLMQPRIVSRMTDSSGKTVKTFKTKKVRKVISTKTANEMKDIMEYVVEKGGGKNAAVAGYRIGGKTGTADKVVNGKYTKDTYSSFLGMAPMENPKLAVLVVVDSPKGSQYGSAVAAPVAGVFFKKALTYMEISPRYTSSSEKNQNVVYLPRLTGKTYAQAAAILSKKGLKYQVSPAIKNGKTDFKIVDQYPKAGTRVNKGDTVYLYRK</sequence>
<evidence type="ECO:0000256" key="3">
    <source>
        <dbReference type="ARBA" id="ARBA00023136"/>
    </source>
</evidence>
<dbReference type="InterPro" id="IPR036138">
    <property type="entry name" value="PBP_dimer_sf"/>
</dbReference>
<proteinExistence type="inferred from homology"/>
<dbReference type="GO" id="GO:0008658">
    <property type="term" value="F:penicillin binding"/>
    <property type="evidence" value="ECO:0007669"/>
    <property type="project" value="InterPro"/>
</dbReference>
<name>A0A6L5Y6G6_9FIRM</name>
<dbReference type="InterPro" id="IPR012338">
    <property type="entry name" value="Beta-lactam/transpept-like"/>
</dbReference>
<dbReference type="SMART" id="SM00740">
    <property type="entry name" value="PASTA"/>
    <property type="match status" value="1"/>
</dbReference>
<evidence type="ECO:0000256" key="2">
    <source>
        <dbReference type="ARBA" id="ARBA00007171"/>
    </source>
</evidence>
<dbReference type="InterPro" id="IPR005543">
    <property type="entry name" value="PASTA_dom"/>
</dbReference>
<evidence type="ECO:0000313" key="5">
    <source>
        <dbReference type="EMBL" id="MST51457.1"/>
    </source>
</evidence>
<protein>
    <submittedName>
        <fullName evidence="5">PASTA domain-containing protein</fullName>
    </submittedName>
</protein>
<dbReference type="PROSITE" id="PS51178">
    <property type="entry name" value="PASTA"/>
    <property type="match status" value="1"/>
</dbReference>
<dbReference type="GeneID" id="303114447"/>
<dbReference type="GO" id="GO:0071555">
    <property type="term" value="P:cell wall organization"/>
    <property type="evidence" value="ECO:0007669"/>
    <property type="project" value="TreeGrafter"/>
</dbReference>
<comment type="similarity">
    <text evidence="2">Belongs to the transpeptidase family.</text>
</comment>
<accession>A0A6L5Y6G6</accession>
<dbReference type="Pfam" id="PF00905">
    <property type="entry name" value="Transpeptidase"/>
    <property type="match status" value="1"/>
</dbReference>
<dbReference type="Proteomes" id="UP000474676">
    <property type="component" value="Unassembled WGS sequence"/>
</dbReference>
<dbReference type="Pfam" id="PF03717">
    <property type="entry name" value="PBP_dimer"/>
    <property type="match status" value="1"/>
</dbReference>
<dbReference type="SUPFAM" id="SSF54184">
    <property type="entry name" value="Penicillin-binding protein 2x (pbp-2x), c-terminal domain"/>
    <property type="match status" value="1"/>
</dbReference>
<dbReference type="InterPro" id="IPR001460">
    <property type="entry name" value="PCN-bd_Tpept"/>
</dbReference>
<dbReference type="GO" id="GO:0005886">
    <property type="term" value="C:plasma membrane"/>
    <property type="evidence" value="ECO:0007669"/>
    <property type="project" value="TreeGrafter"/>
</dbReference>
<keyword evidence="3" id="KW-0472">Membrane</keyword>
<dbReference type="PANTHER" id="PTHR30627">
    <property type="entry name" value="PEPTIDOGLYCAN D,D-TRANSPEPTIDASE"/>
    <property type="match status" value="1"/>
</dbReference>
<dbReference type="AlphaFoldDB" id="A0A6L5Y6G6"/>
<reference evidence="5 6" key="1">
    <citation type="submission" date="2019-08" db="EMBL/GenBank/DDBJ databases">
        <title>In-depth cultivation of the pig gut microbiome towards novel bacterial diversity and tailored functional studies.</title>
        <authorList>
            <person name="Wylensek D."/>
            <person name="Hitch T.C.A."/>
            <person name="Clavel T."/>
        </authorList>
    </citation>
    <scope>NUCLEOTIDE SEQUENCE [LARGE SCALE GENOMIC DNA]</scope>
    <source>
        <strain evidence="5 6">WCA-MUC-591-APC-3H</strain>
    </source>
</reference>
<dbReference type="InterPro" id="IPR005311">
    <property type="entry name" value="PBP_dimer"/>
</dbReference>
<dbReference type="SUPFAM" id="SSF56519">
    <property type="entry name" value="Penicillin binding protein dimerisation domain"/>
    <property type="match status" value="1"/>
</dbReference>
<keyword evidence="6" id="KW-1185">Reference proteome</keyword>
<dbReference type="RefSeq" id="WP_154573934.1">
    <property type="nucleotide sequence ID" value="NZ_VUMZ01000003.1"/>
</dbReference>
<dbReference type="CDD" id="cd06577">
    <property type="entry name" value="PASTA_pknB"/>
    <property type="match status" value="1"/>
</dbReference>
<evidence type="ECO:0000256" key="1">
    <source>
        <dbReference type="ARBA" id="ARBA00004370"/>
    </source>
</evidence>
<comment type="subcellular location">
    <subcellularLocation>
        <location evidence="1">Membrane</location>
    </subcellularLocation>
</comment>
<gene>
    <name evidence="5" type="ORF">FYJ64_03845</name>
</gene>
<dbReference type="SUPFAM" id="SSF56601">
    <property type="entry name" value="beta-lactamase/transpeptidase-like"/>
    <property type="match status" value="1"/>
</dbReference>
<evidence type="ECO:0000259" key="4">
    <source>
        <dbReference type="PROSITE" id="PS51178"/>
    </source>
</evidence>
<dbReference type="Gene3D" id="3.40.710.10">
    <property type="entry name" value="DD-peptidase/beta-lactamase superfamily"/>
    <property type="match status" value="1"/>
</dbReference>
<dbReference type="PANTHER" id="PTHR30627:SF1">
    <property type="entry name" value="PEPTIDOGLYCAN D,D-TRANSPEPTIDASE FTSI"/>
    <property type="match status" value="1"/>
</dbReference>
<evidence type="ECO:0000313" key="6">
    <source>
        <dbReference type="Proteomes" id="UP000474676"/>
    </source>
</evidence>